<evidence type="ECO:0000313" key="3">
    <source>
        <dbReference type="Proteomes" id="UP000199529"/>
    </source>
</evidence>
<reference evidence="3" key="1">
    <citation type="submission" date="2016-10" db="EMBL/GenBank/DDBJ databases">
        <authorList>
            <person name="Varghese N."/>
            <person name="Submissions S."/>
        </authorList>
    </citation>
    <scope>NUCLEOTIDE SEQUENCE [LARGE SCALE GENOMIC DNA]</scope>
    <source>
        <strain evidence="3">CGMCC 4.3530</strain>
    </source>
</reference>
<dbReference type="RefSeq" id="WP_093265277.1">
    <property type="nucleotide sequence ID" value="NZ_FNOK01000010.1"/>
</dbReference>
<gene>
    <name evidence="2" type="ORF">SAMN05216215_101013</name>
</gene>
<dbReference type="Proteomes" id="UP000199529">
    <property type="component" value="Unassembled WGS sequence"/>
</dbReference>
<evidence type="ECO:0000256" key="1">
    <source>
        <dbReference type="SAM" id="SignalP"/>
    </source>
</evidence>
<name>A0A1H3B0H2_9PSEU</name>
<organism evidence="2 3">
    <name type="scientific">Saccharopolyspora shandongensis</name>
    <dbReference type="NCBI Taxonomy" id="418495"/>
    <lineage>
        <taxon>Bacteria</taxon>
        <taxon>Bacillati</taxon>
        <taxon>Actinomycetota</taxon>
        <taxon>Actinomycetes</taxon>
        <taxon>Pseudonocardiales</taxon>
        <taxon>Pseudonocardiaceae</taxon>
        <taxon>Saccharopolyspora</taxon>
    </lineage>
</organism>
<protein>
    <submittedName>
        <fullName evidence="2">Uncharacterized protein</fullName>
    </submittedName>
</protein>
<keyword evidence="1" id="KW-0732">Signal</keyword>
<sequence length="114" mass="11518">MNKTGIIAGLLAAAALVGFGGAASAAPAADTPELQIHSAGYPLEYRVLNVNGDGFSSTMEPNSVRDLEAEGFTTVEFFVNGKPVIGYAPLEADHTLVCNAGGTDAAPSVTCAFG</sequence>
<proteinExistence type="predicted"/>
<dbReference type="OrthoDB" id="3690585at2"/>
<accession>A0A1H3B0H2</accession>
<keyword evidence="3" id="KW-1185">Reference proteome</keyword>
<evidence type="ECO:0000313" key="2">
    <source>
        <dbReference type="EMBL" id="SDX35178.1"/>
    </source>
</evidence>
<dbReference type="EMBL" id="FNOK01000010">
    <property type="protein sequence ID" value="SDX35178.1"/>
    <property type="molecule type" value="Genomic_DNA"/>
</dbReference>
<dbReference type="STRING" id="418495.SAMN05216215_101013"/>
<feature type="chain" id="PRO_5011742287" evidence="1">
    <location>
        <begin position="26"/>
        <end position="114"/>
    </location>
</feature>
<dbReference type="AlphaFoldDB" id="A0A1H3B0H2"/>
<feature type="signal peptide" evidence="1">
    <location>
        <begin position="1"/>
        <end position="25"/>
    </location>
</feature>